<dbReference type="OrthoDB" id="5372565at2"/>
<feature type="chain" id="PRO_5016610613" evidence="4">
    <location>
        <begin position="19"/>
        <end position="448"/>
    </location>
</feature>
<dbReference type="GO" id="GO:0004222">
    <property type="term" value="F:metalloendopeptidase activity"/>
    <property type="evidence" value="ECO:0007669"/>
    <property type="project" value="TreeGrafter"/>
</dbReference>
<reference evidence="6 7" key="1">
    <citation type="submission" date="2017-02" db="EMBL/GenBank/DDBJ databases">
        <title>Arcobacter caeni sp. nov, a new Arcobacter species isolated from reclaimed water.</title>
        <authorList>
            <person name="Figueras M.J."/>
            <person name="Perez-Cataluna A."/>
            <person name="Salas-Masso N."/>
        </authorList>
    </citation>
    <scope>NUCLEOTIDE SEQUENCE [LARGE SCALE GENOMIC DNA]</scope>
    <source>
        <strain evidence="6 7">RW17-10</strain>
    </source>
</reference>
<proteinExistence type="predicted"/>
<comment type="caution">
    <text evidence="6">The sequence shown here is derived from an EMBL/GenBank/DDBJ whole genome shotgun (WGS) entry which is preliminary data.</text>
</comment>
<feature type="region of interest" description="Disordered" evidence="3">
    <location>
        <begin position="263"/>
        <end position="286"/>
    </location>
</feature>
<dbReference type="AlphaFoldDB" id="A0A363D1G6"/>
<dbReference type="PANTHER" id="PTHR21666:SF289">
    <property type="entry name" value="L-ALA--D-GLU ENDOPEPTIDASE"/>
    <property type="match status" value="1"/>
</dbReference>
<dbReference type="InterPro" id="IPR016047">
    <property type="entry name" value="M23ase_b-sheet_dom"/>
</dbReference>
<keyword evidence="7" id="KW-1185">Reference proteome</keyword>
<keyword evidence="1 4" id="KW-0732">Signal</keyword>
<protein>
    <submittedName>
        <fullName evidence="6">Peptidase M23</fullName>
    </submittedName>
</protein>
<feature type="signal peptide" evidence="4">
    <location>
        <begin position="1"/>
        <end position="18"/>
    </location>
</feature>
<feature type="domain" description="M23ase beta-sheet core" evidence="5">
    <location>
        <begin position="362"/>
        <end position="430"/>
    </location>
</feature>
<dbReference type="SUPFAM" id="SSF51261">
    <property type="entry name" value="Duplicated hybrid motif"/>
    <property type="match status" value="1"/>
</dbReference>
<accession>A0A363D1G6</accession>
<dbReference type="InterPro" id="IPR011055">
    <property type="entry name" value="Dup_hybrid_motif"/>
</dbReference>
<dbReference type="CDD" id="cd12797">
    <property type="entry name" value="M23_peptidase"/>
    <property type="match status" value="1"/>
</dbReference>
<evidence type="ECO:0000313" key="6">
    <source>
        <dbReference type="EMBL" id="PUE65190.1"/>
    </source>
</evidence>
<keyword evidence="2" id="KW-0175">Coiled coil</keyword>
<dbReference type="Proteomes" id="UP000251135">
    <property type="component" value="Unassembled WGS sequence"/>
</dbReference>
<dbReference type="PANTHER" id="PTHR21666">
    <property type="entry name" value="PEPTIDASE-RELATED"/>
    <property type="match status" value="1"/>
</dbReference>
<feature type="coiled-coil region" evidence="2">
    <location>
        <begin position="33"/>
        <end position="109"/>
    </location>
</feature>
<dbReference type="EMBL" id="MUXE01000005">
    <property type="protein sequence ID" value="PUE65190.1"/>
    <property type="molecule type" value="Genomic_DNA"/>
</dbReference>
<evidence type="ECO:0000256" key="4">
    <source>
        <dbReference type="SAM" id="SignalP"/>
    </source>
</evidence>
<evidence type="ECO:0000256" key="2">
    <source>
        <dbReference type="SAM" id="Coils"/>
    </source>
</evidence>
<evidence type="ECO:0000259" key="5">
    <source>
        <dbReference type="Pfam" id="PF01551"/>
    </source>
</evidence>
<evidence type="ECO:0000313" key="7">
    <source>
        <dbReference type="Proteomes" id="UP000251135"/>
    </source>
</evidence>
<dbReference type="Pfam" id="PF01551">
    <property type="entry name" value="Peptidase_M23"/>
    <property type="match status" value="1"/>
</dbReference>
<dbReference type="RefSeq" id="WP_108558592.1">
    <property type="nucleotide sequence ID" value="NZ_MUXE01000005.1"/>
</dbReference>
<evidence type="ECO:0000256" key="1">
    <source>
        <dbReference type="ARBA" id="ARBA00022729"/>
    </source>
</evidence>
<organism evidence="6 7">
    <name type="scientific">Arcobacter caeni</name>
    <dbReference type="NCBI Taxonomy" id="1912877"/>
    <lineage>
        <taxon>Bacteria</taxon>
        <taxon>Pseudomonadati</taxon>
        <taxon>Campylobacterota</taxon>
        <taxon>Epsilonproteobacteria</taxon>
        <taxon>Campylobacterales</taxon>
        <taxon>Arcobacteraceae</taxon>
        <taxon>Arcobacter</taxon>
    </lineage>
</organism>
<gene>
    <name evidence="6" type="ORF">B0174_05165</name>
</gene>
<dbReference type="InterPro" id="IPR050570">
    <property type="entry name" value="Cell_wall_metabolism_enzyme"/>
</dbReference>
<name>A0A363D1G6_9BACT</name>
<dbReference type="Gene3D" id="2.70.70.10">
    <property type="entry name" value="Glucose Permease (Domain IIA)"/>
    <property type="match status" value="1"/>
</dbReference>
<evidence type="ECO:0000256" key="3">
    <source>
        <dbReference type="SAM" id="MobiDB-lite"/>
    </source>
</evidence>
<sequence>MIKLFLLLIILSLNTIFAASNIDKKIQTNTEKLNSSDDKKENASLKIKELAEKIESQNSNITTLEKDINQINSDITEHQKLLEDAKYKLSDLNSKSTELIREKTSHEEQIVDTIIEEFSISIALKLASEDTLQELIDNEIYTLLSQYSKEKVSKLNTNYSALSTNTKNNQKDIEKIASYIEDRQKTKNKLTILKEKHSSSLISLEEQHKSYQEELNKVAKEQESLKNLLSELNILKEEETKKAQARAENEAEDKRRKLQELLAQKKATNQKVTEEESSSAPLDDDVVQTADVRNQRYAKNLNLDVKKIGSSTDGIQIIKYKGEKTIAPLKSFKVVKNFGTYYDPVYKIKLFNESIVLKSDEPKAKVVSVLNGKVVYAKKNAGMLANVVIIQHEGGLHTIYSHLDEISPTLVVGKWIKQGYVVGRVDDSLMFQATKDSSHIDPKDLFKI</sequence>